<protein>
    <recommendedName>
        <fullName evidence="3">Nephrocystin 3-like N-terminal domain-containing protein</fullName>
    </recommendedName>
</protein>
<reference evidence="4 5" key="1">
    <citation type="journal article" date="2013" name="PLoS Genet.">
        <title>Genomic mechanisms accounting for the adaptation to parasitism in nematode-trapping fungi.</title>
        <authorList>
            <person name="Meerupati T."/>
            <person name="Andersson K.M."/>
            <person name="Friman E."/>
            <person name="Kumar D."/>
            <person name="Tunlid A."/>
            <person name="Ahren D."/>
        </authorList>
    </citation>
    <scope>NUCLEOTIDE SEQUENCE [LARGE SCALE GENOMIC DNA]</scope>
    <source>
        <strain evidence="4 5">CBS 200.50</strain>
    </source>
</reference>
<dbReference type="EMBL" id="AQGS01000443">
    <property type="protein sequence ID" value="EPS39913.1"/>
    <property type="molecule type" value="Genomic_DNA"/>
</dbReference>
<accession>S8BKL4</accession>
<dbReference type="InterPro" id="IPR027417">
    <property type="entry name" value="P-loop_NTPase"/>
</dbReference>
<gene>
    <name evidence="4" type="ORF">H072_6329</name>
</gene>
<dbReference type="Gene3D" id="1.25.40.10">
    <property type="entry name" value="Tetratricopeptide repeat domain"/>
    <property type="match status" value="3"/>
</dbReference>
<evidence type="ECO:0000256" key="2">
    <source>
        <dbReference type="SAM" id="MobiDB-lite"/>
    </source>
</evidence>
<dbReference type="OrthoDB" id="2992173at2759"/>
<reference evidence="5" key="2">
    <citation type="submission" date="2013-04" db="EMBL/GenBank/DDBJ databases">
        <title>Genomic mechanisms accounting for the adaptation to parasitism in nematode-trapping fungi.</title>
        <authorList>
            <person name="Ahren D.G."/>
        </authorList>
    </citation>
    <scope>NUCLEOTIDE SEQUENCE [LARGE SCALE GENOMIC DNA]</scope>
    <source>
        <strain evidence="5">CBS 200.50</strain>
    </source>
</reference>
<evidence type="ECO:0000259" key="3">
    <source>
        <dbReference type="Pfam" id="PF24883"/>
    </source>
</evidence>
<dbReference type="HOGENOM" id="CLU_224582_0_0_1"/>
<feature type="domain" description="Nephrocystin 3-like N-terminal" evidence="3">
    <location>
        <begin position="1846"/>
        <end position="2015"/>
    </location>
</feature>
<keyword evidence="5" id="KW-1185">Reference proteome</keyword>
<organism evidence="4 5">
    <name type="scientific">Dactylellina haptotyla (strain CBS 200.50)</name>
    <name type="common">Nematode-trapping fungus</name>
    <name type="synonym">Monacrosporium haptotylum</name>
    <dbReference type="NCBI Taxonomy" id="1284197"/>
    <lineage>
        <taxon>Eukaryota</taxon>
        <taxon>Fungi</taxon>
        <taxon>Dikarya</taxon>
        <taxon>Ascomycota</taxon>
        <taxon>Pezizomycotina</taxon>
        <taxon>Orbiliomycetes</taxon>
        <taxon>Orbiliales</taxon>
        <taxon>Orbiliaceae</taxon>
        <taxon>Dactylellina</taxon>
    </lineage>
</organism>
<dbReference type="SUPFAM" id="SSF48452">
    <property type="entry name" value="TPR-like"/>
    <property type="match status" value="1"/>
</dbReference>
<evidence type="ECO:0000256" key="1">
    <source>
        <dbReference type="ARBA" id="ARBA00022737"/>
    </source>
</evidence>
<dbReference type="InterPro" id="IPR056884">
    <property type="entry name" value="NPHP3-like_N"/>
</dbReference>
<dbReference type="Proteomes" id="UP000015100">
    <property type="component" value="Unassembled WGS sequence"/>
</dbReference>
<dbReference type="Pfam" id="PF24883">
    <property type="entry name" value="NPHP3_N"/>
    <property type="match status" value="1"/>
</dbReference>
<evidence type="ECO:0000313" key="4">
    <source>
        <dbReference type="EMBL" id="EPS39913.1"/>
    </source>
</evidence>
<comment type="caution">
    <text evidence="4">The sequence shown here is derived from an EMBL/GenBank/DDBJ whole genome shotgun (WGS) entry which is preliminary data.</text>
</comment>
<feature type="region of interest" description="Disordered" evidence="2">
    <location>
        <begin position="494"/>
        <end position="528"/>
    </location>
</feature>
<dbReference type="Gene3D" id="3.40.50.300">
    <property type="entry name" value="P-loop containing nucleotide triphosphate hydrolases"/>
    <property type="match status" value="1"/>
</dbReference>
<proteinExistence type="predicted"/>
<dbReference type="InterPro" id="IPR011990">
    <property type="entry name" value="TPR-like_helical_dom_sf"/>
</dbReference>
<feature type="compositionally biased region" description="Basic and acidic residues" evidence="2">
    <location>
        <begin position="495"/>
        <end position="510"/>
    </location>
</feature>
<evidence type="ECO:0000313" key="5">
    <source>
        <dbReference type="Proteomes" id="UP000015100"/>
    </source>
</evidence>
<dbReference type="PANTHER" id="PTHR10039">
    <property type="entry name" value="AMELOGENIN"/>
    <property type="match status" value="1"/>
</dbReference>
<sequence length="3625" mass="412017">MITRKYCETFNSTFYLELLLLSILHQYLSEYRRDHINSSLRMSSSRITNIEEDSVVCVPLSVDAFVLNPALFASNRKSKICPLNLPDYTGLRYGSLLKADVIPPVHLHAASPVEVNTRITDVSGTGKPRADRMGVYLHWVLPRGFRTGIAASYSARDNYEKQRIDAGFPQKGENSENNGEPEFRPVPDRWFVFRYISESTSSIDGAASTEEQAPILRAFVIESNSIREIEEFGATEDVETEGAPFLDATKRTSEQGATYLGQKIDLEDWNPSSYGKHHSPLTVVSSSNALFADYQPHNANVFSLHDDLTYVGSDYNVTTLQSATVSYLIFGFYADMKEDPFYLDPGLEAVAKPLHTTILENCFMEVQNAGTEFATKWLKAEASESRLICHGAIHDVAWNLSEVPEKVPAEDIAQRFEDEHPIAIGTDVMDAVEAYLDSYQNTDGQGDDELANTMSDITSLIRRSKNDLHAYREEAKELFRNRFKPTVGGVVWRFGNREQDDGGSGKEGSKAPDPIGLPVKTDKAKPTDKEKKFIHDLNITQHYMDACVRHRNQLQFRLFCEWWKYRAEQETVFTGSMMRAEEREKRNRVTDIKREVLGLMWELRILGLGDISKNHKAGKLRKLKDEIKESSEDPLMKARMKATLQATFYARKDPAVVVIGVENPWSEDFSKANLKVRLSNQLPLMEKDKNALSFTKWTDIPSEQRGNIAGLQQFLEGLIQQNPECIKTLTSLPIPKKRWLEAWRRLHFEKLIDKAPIALAGTLKSLFTEWMFFTSNSYNDLYSLPEKPEFQYFRKPRPGAESQEITIKWKNTQGWFPLYIEWEAEYYHIPFDKWSLKKELDGTIIYAINERLNLSEVKGIKSDRRVVGGRSLLIPQVSETIENQVRRIFDNAKKDEEVLDEDTQKRILRDITRLPLLSTKLDGLTDHLLTLVGGAHVSPDGKDIEPPDVAYSTEGVFDADVIDYLTSATFEVTPYGKYLDFQHVRTESKERRFPFKPVTHGQVRLTKFNVIDKFGQVVPALPAERGREFIPLLPHTSKSLSCQSNSPVGPYFANSVIQDPEGQCQFIQLSPSINQDARINACFVMREEAKREENPDPKSINFWINRLFSDRQTSWRPCGEWDNPIWGWLLVNYRDSGLQIYEGDGTFRAEALLREDKVFWRPKGAATFLGDDDEDEGDDDDDDDRRAAATQLDFLLQRLKDSRYLHTLMELVKQALEVLSPIPGGFADQLPAILGRPLALVNTGWSLELATAPMVDQSYQLDKKNTGLQPTLLEYEFDLKIGDKNNSSDGVIGYFIENPRNDIKGEKDDTKVSKPNISDPYNMDYHSICTEFLDPILPPRAQKNPQHLTCVGSLPKMRPYYIPPTHHNPQDFRYLHDSMLQVFAMIIDPFSSITGYSGILPPKQLQLPPWTAEEAMKKMKPVIRVGPVLIPGDVPAMSEMQIATLGQSATVPATQPITAPGQTQEGTEATPGIPAHVPSDGDWIWLQPKAVGTESDEVEYVEIPLTQYQTGYIPMEGPHTAIEGFLQLKSIAGEKTSPRRSSHLRRSLGRTIDIPIIPNGSIGSPSAFPRHLNGYTPYSPTSPSSSSTSSKSFFQIAVRTSIQTTPKIAEHLDKCRTLINRFRVAVASDTECERILKGCLHFAAFKKFIDAQRIRDMPAEGSVWDNTLRWALYFGEELGTFARLTVSFFPGSEQIAENIWGCCKALLLIGARYVTALQRFFDELYYIAVALETIESNKDIFASSTELQEVASAILAVLLELAIVVIIHYKQNKTITARTIEECDVLINPIVNDFKRRKNSLELSIWLYRLRSSPEVPGTGAISLTTLKGWLSSKVPSTSQVLPCEGTCTWFEETLTDFKEGSDQLLMVYGEPGCGKSVLSSWIIHRLRMHRDDILIHHALDKTVGSGASSQTIARSLTLQLLNKRVGDVDLYKRLTDLYTASTANPDAYSEVEMGNALWQIFEETAVSSKQLNLVIDGLDAIDGGNPEAEKLMQRFKSIIDRNGLNSLNCVILSRHIRPKLTIKVKEFVISDTQTKYDIRCFVSKFIYDYPGFASLTEKEKRDIIDRVVAKSDGSFLAANLLLQTITRYGTLADILKILGSSIPDGVPGLLEILLKGIDLKSANVQKIIYWLLVTQQPLSLVDLKELLEIRTEPQKRPQFAPRLAWDVEKHIIQPCGSLVAVEGAVVRFTHPSLKEHLLRKLKATDFGVTLEQCHSEVFGDMMSYIEACNLPTGNDTDFGPVDGSMFRDSVQKHGLLLYCINYWVLHFKLSTYWKNDKVVMSKDLIDLFPTTIAFPRLEGLIGTREAFPESMFLDFAQIRNTIIGNMAPTVHALMNLSRYKLSVGNLEGSTSGIYECWKLSRRCFGAQSLQTRNLARLYAQAISKTGWLDTSEEVYKWVWSFHNDTKTPIDQEVVEMMKLYIRKLKEKEPKEATRLYRELWKSCGSTFGEFHIITTEILELLIESLGTTEGDVDEYLEICIGHLSMYEKTLKPWDDLLLGAVIRLSHAYERKSDILSAGKTLVDAMDKLKTSRPTATGEEMIKIHIAWIRLHVELKKLQLNHNTKGELVGTLKTFWIEIKSFVINLRNNIDLNSLISHLVLLAVLFEEIGLLKEAEELYEALWGLFKRFPDLFGHPDVLKVGGCLAGLRGKTNPGSEEDLLKEILDLSRTKGAVTQQELDAYIRLSIFYKDHQAWQKLLDICKQGLQRLWPEVLLPKVEKIYLPKEHSSAALQLGYQLATAYVEMGSKDSAETIYCRIFGACRNSLMSGEDEVLTALIAYCDFLEAVGKSQEAIKVFSDAFERLRNSLSPRDERKISVGLRLAGLLVRTGDLTKAETIFLQLWTALSAGKLTSQLFQIASKLSELYSKNPSFKNAENFYQSFFTCIFAVNEQIDFTADPEIVFDVYQRLVAILKPRDGSAADIKILTDKLKQFYLVNFGDHHMSYFQILYLLAIILEEEGTTGAAIAQYKWLLNAFKDVMQQKILQYMTIDIKKRLAGLLSRTKEGAKEAEDLYRELWVLCKHDHGAANVSSMELLKLLIQFLKSQDRVKDAILTLEVTIIEILSEEEHSHTLYESATKVADLYISLDSSDNGFRFSMAVRKFFLQFSIDRCKPDNPQFKDLEVRSVNGFITDRSYQIFLSTIESILYEPKAKTKVRDIFLILQDVLKETDLYEVWLRSSKRGESLDMVLSAGSRLRTFLLDHHRKDESEYIYSEMWKYFESDYTVFINRNRKPTMKDYPVKELQAFFARCLDYCLQEDQTRDSKLILAGTNQVEVYLGVGDINPAFTIAIWTYSWIETDGKFANVFKLLFLLTSSNVKACPDEGLRDTIKSFTQEILRNLLSRDSGIGVSWTSMSIEELNRLLILLGGEKSWEFMLTIIQYLWDQRSEHDDTWTPDLVTAIGRRLCDTYMVLNQKDNALRLCERIYYNYRRVFGELNPETLSFADLLAQLYTSASQYSKAMILNERVLQALANPSNKSQIKGREIEIIFRQLTLLKYSRSMTGSWQSPEENYTNLISQLHTLYQQKHSRWDEIADFSLWSTRSVETSDGPCLWQPPALWNILEDDSITWKGGVPSIVETPKSPPVVRSPKRFSRTSTISEMESMKKESDFEVFSRSPFARLFSG</sequence>
<keyword evidence="1" id="KW-0677">Repeat</keyword>
<dbReference type="eggNOG" id="ENOG502QQDH">
    <property type="taxonomic scope" value="Eukaryota"/>
</dbReference>
<dbReference type="SUPFAM" id="SSF52540">
    <property type="entry name" value="P-loop containing nucleoside triphosphate hydrolases"/>
    <property type="match status" value="1"/>
</dbReference>
<name>S8BKL4_DACHA</name>
<dbReference type="STRING" id="1284197.S8BKL4"/>